<evidence type="ECO:0000256" key="8">
    <source>
        <dbReference type="ARBA" id="ARBA00022679"/>
    </source>
</evidence>
<dbReference type="PIRSF" id="PIRSF000498">
    <property type="entry name" value="Riboflavin_syn_A"/>
    <property type="match status" value="1"/>
</dbReference>
<keyword evidence="9" id="KW-0677">Repeat</keyword>
<accession>A0A971M3X2</accession>
<evidence type="ECO:0000256" key="5">
    <source>
        <dbReference type="ARBA" id="ARBA00012827"/>
    </source>
</evidence>
<comment type="subunit">
    <text evidence="4">Homotrimer.</text>
</comment>
<evidence type="ECO:0000256" key="7">
    <source>
        <dbReference type="ARBA" id="ARBA00022619"/>
    </source>
</evidence>
<dbReference type="CDD" id="cd00402">
    <property type="entry name" value="Riboflavin_synthase_like"/>
    <property type="match status" value="1"/>
</dbReference>
<feature type="repeat" description="Lumazine-binding" evidence="11">
    <location>
        <begin position="1"/>
        <end position="96"/>
    </location>
</feature>
<sequence>MFTGIIEDIGSIASITKSGGKWEFHVKTVLADRDLREGDSIAIDGVCLTATRIGDGGFYADASLETLSVTTLTEKKTGTKVNVERAMSPDGRFGGHFVMGHVDAIGIIVDMRKAGDSVRISIEIPPDISRYIVKKGSVAIDGISLTVNDQKNNIFTVNVIPFTVSKTTLGEKNPRDKVNIETDIVGKYIESFLAKGENKGVDLDFLYEHGYIKGD</sequence>
<evidence type="ECO:0000256" key="11">
    <source>
        <dbReference type="PROSITE-ProRule" id="PRU00524"/>
    </source>
</evidence>
<dbReference type="Proteomes" id="UP000777265">
    <property type="component" value="Unassembled WGS sequence"/>
</dbReference>
<feature type="domain" description="Lumazine-binding" evidence="12">
    <location>
        <begin position="97"/>
        <end position="193"/>
    </location>
</feature>
<proteinExistence type="predicted"/>
<evidence type="ECO:0000256" key="2">
    <source>
        <dbReference type="ARBA" id="ARBA00002803"/>
    </source>
</evidence>
<dbReference type="NCBIfam" id="NF006767">
    <property type="entry name" value="PRK09289.1"/>
    <property type="match status" value="1"/>
</dbReference>
<evidence type="ECO:0000313" key="14">
    <source>
        <dbReference type="Proteomes" id="UP000777265"/>
    </source>
</evidence>
<reference evidence="13" key="1">
    <citation type="journal article" date="2020" name="Biotechnol. Biofuels">
        <title>New insights from the biogas microbiome by comprehensive genome-resolved metagenomics of nearly 1600 species originating from multiple anaerobic digesters.</title>
        <authorList>
            <person name="Campanaro S."/>
            <person name="Treu L."/>
            <person name="Rodriguez-R L.M."/>
            <person name="Kovalovszki A."/>
            <person name="Ziels R.M."/>
            <person name="Maus I."/>
            <person name="Zhu X."/>
            <person name="Kougias P.G."/>
            <person name="Basile A."/>
            <person name="Luo G."/>
            <person name="Schluter A."/>
            <person name="Konstantinidis K.T."/>
            <person name="Angelidaki I."/>
        </authorList>
    </citation>
    <scope>NUCLEOTIDE SEQUENCE</scope>
    <source>
        <strain evidence="13">AS06rmzACSIP_7</strain>
    </source>
</reference>
<dbReference type="Pfam" id="PF00677">
    <property type="entry name" value="Lum_binding"/>
    <property type="match status" value="2"/>
</dbReference>
<keyword evidence="7" id="KW-0686">Riboflavin biosynthesis</keyword>
<comment type="function">
    <text evidence="2">Catalyzes the dismutation of two molecules of 6,7-dimethyl-8-ribityllumazine, resulting in the formation of riboflavin and 5-amino-6-(D-ribitylamino)uracil.</text>
</comment>
<evidence type="ECO:0000256" key="4">
    <source>
        <dbReference type="ARBA" id="ARBA00011233"/>
    </source>
</evidence>
<dbReference type="FunFam" id="2.40.30.20:FF:000004">
    <property type="entry name" value="Riboflavin synthase, alpha subunit"/>
    <property type="match status" value="1"/>
</dbReference>
<dbReference type="PANTHER" id="PTHR21098">
    <property type="entry name" value="RIBOFLAVIN SYNTHASE ALPHA CHAIN"/>
    <property type="match status" value="1"/>
</dbReference>
<dbReference type="InterPro" id="IPR023366">
    <property type="entry name" value="ATP_synth_asu-like_sf"/>
</dbReference>
<keyword evidence="8 13" id="KW-0808">Transferase</keyword>
<dbReference type="PROSITE" id="PS51177">
    <property type="entry name" value="LUMAZINE_BIND"/>
    <property type="match status" value="2"/>
</dbReference>
<gene>
    <name evidence="13" type="ORF">GXY80_07115</name>
</gene>
<comment type="pathway">
    <text evidence="3">Cofactor biosynthesis; riboflavin biosynthesis; riboflavin from 2-hydroxy-3-oxobutyl phosphate and 5-amino-6-(D-ribitylamino)uracil: step 2/2.</text>
</comment>
<dbReference type="InterPro" id="IPR026017">
    <property type="entry name" value="Lumazine-bd_dom"/>
</dbReference>
<comment type="caution">
    <text evidence="13">The sequence shown here is derived from an EMBL/GenBank/DDBJ whole genome shotgun (WGS) entry which is preliminary data.</text>
</comment>
<dbReference type="GO" id="GO:0004746">
    <property type="term" value="F:riboflavin synthase activity"/>
    <property type="evidence" value="ECO:0007669"/>
    <property type="project" value="UniProtKB-UniRule"/>
</dbReference>
<feature type="repeat" description="Lumazine-binding" evidence="11">
    <location>
        <begin position="97"/>
        <end position="193"/>
    </location>
</feature>
<dbReference type="InterPro" id="IPR017938">
    <property type="entry name" value="Riboflavin_synthase-like_b-brl"/>
</dbReference>
<reference evidence="13" key="2">
    <citation type="submission" date="2020-01" db="EMBL/GenBank/DDBJ databases">
        <authorList>
            <person name="Campanaro S."/>
        </authorList>
    </citation>
    <scope>NUCLEOTIDE SEQUENCE</scope>
    <source>
        <strain evidence="13">AS06rmzACSIP_7</strain>
    </source>
</reference>
<dbReference type="EC" id="2.5.1.9" evidence="5 10"/>
<dbReference type="NCBIfam" id="NF009566">
    <property type="entry name" value="PRK13020.1"/>
    <property type="match status" value="1"/>
</dbReference>
<dbReference type="Gene3D" id="2.40.30.20">
    <property type="match status" value="2"/>
</dbReference>
<evidence type="ECO:0000313" key="13">
    <source>
        <dbReference type="EMBL" id="NLW35235.1"/>
    </source>
</evidence>
<evidence type="ECO:0000256" key="3">
    <source>
        <dbReference type="ARBA" id="ARBA00004887"/>
    </source>
</evidence>
<dbReference type="InterPro" id="IPR001783">
    <property type="entry name" value="Lumazine-bd"/>
</dbReference>
<evidence type="ECO:0000256" key="6">
    <source>
        <dbReference type="ARBA" id="ARBA00013950"/>
    </source>
</evidence>
<dbReference type="EMBL" id="JAAYEE010000116">
    <property type="protein sequence ID" value="NLW35235.1"/>
    <property type="molecule type" value="Genomic_DNA"/>
</dbReference>
<comment type="catalytic activity">
    <reaction evidence="1">
        <text>2 6,7-dimethyl-8-(1-D-ribityl)lumazine + H(+) = 5-amino-6-(D-ribitylamino)uracil + riboflavin</text>
        <dbReference type="Rhea" id="RHEA:20772"/>
        <dbReference type="ChEBI" id="CHEBI:15378"/>
        <dbReference type="ChEBI" id="CHEBI:15934"/>
        <dbReference type="ChEBI" id="CHEBI:57986"/>
        <dbReference type="ChEBI" id="CHEBI:58201"/>
        <dbReference type="EC" id="2.5.1.9"/>
    </reaction>
</comment>
<dbReference type="GO" id="GO:0009231">
    <property type="term" value="P:riboflavin biosynthetic process"/>
    <property type="evidence" value="ECO:0007669"/>
    <property type="project" value="UniProtKB-KW"/>
</dbReference>
<feature type="domain" description="Lumazine-binding" evidence="12">
    <location>
        <begin position="1"/>
        <end position="96"/>
    </location>
</feature>
<protein>
    <recommendedName>
        <fullName evidence="6 10">Riboflavin synthase</fullName>
        <ecNumber evidence="5 10">2.5.1.9</ecNumber>
    </recommendedName>
</protein>
<evidence type="ECO:0000259" key="12">
    <source>
        <dbReference type="PROSITE" id="PS51177"/>
    </source>
</evidence>
<dbReference type="PANTHER" id="PTHR21098:SF0">
    <property type="entry name" value="RIBOFLAVIN SYNTHASE"/>
    <property type="match status" value="1"/>
</dbReference>
<evidence type="ECO:0000256" key="9">
    <source>
        <dbReference type="ARBA" id="ARBA00022737"/>
    </source>
</evidence>
<dbReference type="FunFam" id="2.40.30.20:FF:000003">
    <property type="entry name" value="Riboflavin synthase, alpha subunit"/>
    <property type="match status" value="1"/>
</dbReference>
<dbReference type="SUPFAM" id="SSF63380">
    <property type="entry name" value="Riboflavin synthase domain-like"/>
    <property type="match status" value="2"/>
</dbReference>
<evidence type="ECO:0000256" key="1">
    <source>
        <dbReference type="ARBA" id="ARBA00000968"/>
    </source>
</evidence>
<dbReference type="AlphaFoldDB" id="A0A971M3X2"/>
<dbReference type="NCBIfam" id="TIGR00187">
    <property type="entry name" value="ribE"/>
    <property type="match status" value="1"/>
</dbReference>
<evidence type="ECO:0000256" key="10">
    <source>
        <dbReference type="NCBIfam" id="TIGR00187"/>
    </source>
</evidence>
<organism evidence="13 14">
    <name type="scientific">Syntrophorhabdus aromaticivorans</name>
    <dbReference type="NCBI Taxonomy" id="328301"/>
    <lineage>
        <taxon>Bacteria</taxon>
        <taxon>Pseudomonadati</taxon>
        <taxon>Thermodesulfobacteriota</taxon>
        <taxon>Syntrophorhabdia</taxon>
        <taxon>Syntrophorhabdales</taxon>
        <taxon>Syntrophorhabdaceae</taxon>
        <taxon>Syntrophorhabdus</taxon>
    </lineage>
</organism>
<name>A0A971M3X2_9BACT</name>